<feature type="coiled-coil region" evidence="1">
    <location>
        <begin position="13"/>
        <end position="40"/>
    </location>
</feature>
<keyword evidence="1" id="KW-0175">Coiled coil</keyword>
<reference evidence="3" key="1">
    <citation type="submission" date="2016-10" db="EMBL/GenBank/DDBJ databases">
        <authorList>
            <person name="de Groot N.N."/>
        </authorList>
    </citation>
    <scope>NUCLEOTIDE SEQUENCE</scope>
</reference>
<evidence type="ECO:0000256" key="2">
    <source>
        <dbReference type="SAM" id="Phobius"/>
    </source>
</evidence>
<protein>
    <submittedName>
        <fullName evidence="3">Membrane protein</fullName>
    </submittedName>
</protein>
<evidence type="ECO:0000313" key="3">
    <source>
        <dbReference type="EMBL" id="SFV60337.1"/>
    </source>
</evidence>
<gene>
    <name evidence="3" type="ORF">MNB_SM-5-916</name>
</gene>
<evidence type="ECO:0000256" key="1">
    <source>
        <dbReference type="SAM" id="Coils"/>
    </source>
</evidence>
<dbReference type="Gene3D" id="1.25.40.10">
    <property type="entry name" value="Tetratricopeptide repeat domain"/>
    <property type="match status" value="3"/>
</dbReference>
<dbReference type="PROSITE" id="PS50005">
    <property type="entry name" value="TPR"/>
    <property type="match status" value="2"/>
</dbReference>
<dbReference type="SUPFAM" id="SSF48452">
    <property type="entry name" value="TPR-like"/>
    <property type="match status" value="3"/>
</dbReference>
<dbReference type="InterPro" id="IPR019734">
    <property type="entry name" value="TPR_rpt"/>
</dbReference>
<organism evidence="3">
    <name type="scientific">hydrothermal vent metagenome</name>
    <dbReference type="NCBI Taxonomy" id="652676"/>
    <lineage>
        <taxon>unclassified sequences</taxon>
        <taxon>metagenomes</taxon>
        <taxon>ecological metagenomes</taxon>
    </lineage>
</organism>
<keyword evidence="2" id="KW-0812">Transmembrane</keyword>
<proteinExistence type="predicted"/>
<sequence length="781" mass="89703">MAKENDDIIIIEDSDAARDNENTKQKIDDFEEESKKKKIVLFGGITIIIATLIVTTVLLLLLKHKKEQQNIDFSLLDKKLDANKTVVVPPTKLENMIAKANYLYTNGSKEKALVLYENIAQYSKAISVYNLGVAQLKGGQYKLALQTFQTAIKNSEKRCVSAINAAVCSLHLHDKASFHYYIDLAYAYLPYEINSPLYSYYYTLVNYYKKNYLAALNSLKNSTTKSYPQTQAHLSAKINALYNNNYAAIDALEKLSEPSDTFSLGLLYARIGDFNLAANHFQDALLKEIQPIRAELALGLINLKAGHIQSATQEIKSATKKEPKKIYNYYPISVKLKNSLFDAQKAQKLYRTKIIQSQNIAFEKIFYFSPYKIFNANQTISYIRKGNANIYIDNVASAQKYLKRSASSSSVNAGITRAIKKALSMKIREANRELQRLAKIQPKHSILQYNLALTYAQLGEINQAYKHFLRSYHLDAKNYLSGIYAVMSGKMINKKTRKLKSIIADSIHLEEEGEEKELYKTLLYISDKDYLSAEKWLEQKYKPRPLYLLLSTLIGMKLHHYNSAQKAAEKLIVEFPHDILPHLIYIDTHFYNEKPVKYAQNVNRYLKKQSFSFTDLYYGPYITRYLYIEENLITGELYYLRKQLEEKLNTTTQETHEIESALALTALYNKQYEESYMLYNHLIDRLKVQDASTLFLGAVASTAAKHHANAIALLELSILKNRSFYESRYALALLYLEIKNNEGATIQLGKIRSNNFLSDYFDFNIDEDALLYQKQHPQSKP</sequence>
<dbReference type="InterPro" id="IPR011990">
    <property type="entry name" value="TPR-like_helical_dom_sf"/>
</dbReference>
<name>A0A1W1C3P4_9ZZZZ</name>
<keyword evidence="2" id="KW-1133">Transmembrane helix</keyword>
<dbReference type="Pfam" id="PF13432">
    <property type="entry name" value="TPR_16"/>
    <property type="match status" value="1"/>
</dbReference>
<accession>A0A1W1C3P4</accession>
<feature type="transmembrane region" description="Helical" evidence="2">
    <location>
        <begin position="39"/>
        <end position="62"/>
    </location>
</feature>
<keyword evidence="2" id="KW-0472">Membrane</keyword>
<dbReference type="EMBL" id="FPHH01000058">
    <property type="protein sequence ID" value="SFV60337.1"/>
    <property type="molecule type" value="Genomic_DNA"/>
</dbReference>
<dbReference type="SMART" id="SM00028">
    <property type="entry name" value="TPR"/>
    <property type="match status" value="4"/>
</dbReference>
<dbReference type="AlphaFoldDB" id="A0A1W1C3P4"/>